<protein>
    <recommendedName>
        <fullName evidence="4">DUF3618 domain-containing protein</fullName>
    </recommendedName>
</protein>
<comment type="caution">
    <text evidence="2">The sequence shown here is derived from an EMBL/GenBank/DDBJ whole genome shotgun (WGS) entry which is preliminary data.</text>
</comment>
<evidence type="ECO:0000256" key="1">
    <source>
        <dbReference type="SAM" id="Phobius"/>
    </source>
</evidence>
<accession>A0A934KFZ6</accession>
<sequence length="155" mass="17021">MGAATDQIEREIGATREAIESRIIELRQRGQKQVNRARQALLIAAIASAAIGVAAIGALIVYRYTRPLSKRERVTRLLPPGLVKDVAHARQTLAETVGRKVPPMRLYVNDHQVGQKQEPSRTERMVVRGVQAAATAAAGEFFSRALRAARSSRDQ</sequence>
<name>A0A934KFZ6_9BACT</name>
<keyword evidence="1" id="KW-1133">Transmembrane helix</keyword>
<evidence type="ECO:0008006" key="4">
    <source>
        <dbReference type="Google" id="ProtNLM"/>
    </source>
</evidence>
<evidence type="ECO:0000313" key="3">
    <source>
        <dbReference type="Proteomes" id="UP000620075"/>
    </source>
</evidence>
<dbReference type="AlphaFoldDB" id="A0A934KFZ6"/>
<evidence type="ECO:0000313" key="2">
    <source>
        <dbReference type="EMBL" id="MBJ7604030.1"/>
    </source>
</evidence>
<dbReference type="Proteomes" id="UP000620075">
    <property type="component" value="Unassembled WGS sequence"/>
</dbReference>
<gene>
    <name evidence="2" type="ORF">JF888_12685</name>
</gene>
<keyword evidence="1" id="KW-0472">Membrane</keyword>
<keyword evidence="1" id="KW-0812">Transmembrane</keyword>
<dbReference type="RefSeq" id="WP_338180971.1">
    <property type="nucleotide sequence ID" value="NZ_JAEKNQ010000050.1"/>
</dbReference>
<reference evidence="2 3" key="1">
    <citation type="submission" date="2020-10" db="EMBL/GenBank/DDBJ databases">
        <title>Ca. Dormibacterota MAGs.</title>
        <authorList>
            <person name="Montgomery K."/>
        </authorList>
    </citation>
    <scope>NUCLEOTIDE SEQUENCE [LARGE SCALE GENOMIC DNA]</scope>
    <source>
        <strain evidence="2">SC8811_S16_3</strain>
    </source>
</reference>
<feature type="transmembrane region" description="Helical" evidence="1">
    <location>
        <begin position="40"/>
        <end position="62"/>
    </location>
</feature>
<organism evidence="2 3">
    <name type="scientific">Candidatus Dormiibacter inghamiae</name>
    <dbReference type="NCBI Taxonomy" id="3127013"/>
    <lineage>
        <taxon>Bacteria</taxon>
        <taxon>Bacillati</taxon>
        <taxon>Candidatus Dormiibacterota</taxon>
        <taxon>Candidatus Dormibacteria</taxon>
        <taxon>Candidatus Dormibacterales</taxon>
        <taxon>Candidatus Dormibacteraceae</taxon>
        <taxon>Candidatus Dormiibacter</taxon>
    </lineage>
</organism>
<proteinExistence type="predicted"/>
<dbReference type="EMBL" id="JAEKNQ010000050">
    <property type="protein sequence ID" value="MBJ7604030.1"/>
    <property type="molecule type" value="Genomic_DNA"/>
</dbReference>